<dbReference type="SUPFAM" id="SSF55961">
    <property type="entry name" value="Bet v1-like"/>
    <property type="match status" value="1"/>
</dbReference>
<accession>A0ABT8LA57</accession>
<name>A0ABT8LA57_9BACT</name>
<comment type="caution">
    <text evidence="3">The sequence shown here is derived from an EMBL/GenBank/DDBJ whole genome shotgun (WGS) entry which is preliminary data.</text>
</comment>
<organism evidence="3 4">
    <name type="scientific">Agaribacillus aureus</name>
    <dbReference type="NCBI Taxonomy" id="3051825"/>
    <lineage>
        <taxon>Bacteria</taxon>
        <taxon>Pseudomonadati</taxon>
        <taxon>Bacteroidota</taxon>
        <taxon>Cytophagia</taxon>
        <taxon>Cytophagales</taxon>
        <taxon>Splendidivirgaceae</taxon>
        <taxon>Agaribacillus</taxon>
    </lineage>
</organism>
<proteinExistence type="inferred from homology"/>
<gene>
    <name evidence="3" type="ORF">QQ020_21375</name>
</gene>
<evidence type="ECO:0000256" key="1">
    <source>
        <dbReference type="ARBA" id="ARBA00006817"/>
    </source>
</evidence>
<dbReference type="RefSeq" id="WP_346759984.1">
    <property type="nucleotide sequence ID" value="NZ_JAUJEB010000005.1"/>
</dbReference>
<keyword evidence="4" id="KW-1185">Reference proteome</keyword>
<sequence>MDIVHNVKISTTPATLYELFTTESGMNKWWSMDCDIAREPGGVSKVRFTKDENKIEMCFRLDTLEPGEKMVWTCVENPNPAWIDTVLHFSVKPAGEQSDFTFKHTNWDAKWQGQIPYEQTKHGWEHFMNSLKNYCEKGIGEPW</sequence>
<dbReference type="InterPro" id="IPR023393">
    <property type="entry name" value="START-like_dom_sf"/>
</dbReference>
<feature type="domain" description="Activator of Hsp90 ATPase homologue 1/2-like C-terminal" evidence="2">
    <location>
        <begin position="11"/>
        <end position="135"/>
    </location>
</feature>
<dbReference type="InterPro" id="IPR013538">
    <property type="entry name" value="ASHA1/2-like_C"/>
</dbReference>
<evidence type="ECO:0000313" key="3">
    <source>
        <dbReference type="EMBL" id="MDN5214645.1"/>
    </source>
</evidence>
<evidence type="ECO:0000259" key="2">
    <source>
        <dbReference type="Pfam" id="PF08327"/>
    </source>
</evidence>
<protein>
    <submittedName>
        <fullName evidence="3">SRPBCC domain-containing protein</fullName>
    </submittedName>
</protein>
<dbReference type="Gene3D" id="3.30.530.20">
    <property type="match status" value="1"/>
</dbReference>
<evidence type="ECO:0000313" key="4">
    <source>
        <dbReference type="Proteomes" id="UP001172083"/>
    </source>
</evidence>
<reference evidence="3" key="1">
    <citation type="submission" date="2023-06" db="EMBL/GenBank/DDBJ databases">
        <title>Genomic of Agaribacillus aureum.</title>
        <authorList>
            <person name="Wang G."/>
        </authorList>
    </citation>
    <scope>NUCLEOTIDE SEQUENCE</scope>
    <source>
        <strain evidence="3">BMA12</strain>
    </source>
</reference>
<dbReference type="Proteomes" id="UP001172083">
    <property type="component" value="Unassembled WGS sequence"/>
</dbReference>
<dbReference type="EMBL" id="JAUJEB010000005">
    <property type="protein sequence ID" value="MDN5214645.1"/>
    <property type="molecule type" value="Genomic_DNA"/>
</dbReference>
<dbReference type="CDD" id="cd07814">
    <property type="entry name" value="SRPBCC_CalC_Aha1-like"/>
    <property type="match status" value="1"/>
</dbReference>
<comment type="similarity">
    <text evidence="1">Belongs to the AHA1 family.</text>
</comment>
<dbReference type="Pfam" id="PF08327">
    <property type="entry name" value="AHSA1"/>
    <property type="match status" value="1"/>
</dbReference>